<dbReference type="Gene3D" id="3.10.129.10">
    <property type="entry name" value="Hotdog Thioesterase"/>
    <property type="match status" value="1"/>
</dbReference>
<evidence type="ECO:0000256" key="1">
    <source>
        <dbReference type="ARBA" id="ARBA00022801"/>
    </source>
</evidence>
<dbReference type="Proteomes" id="UP001500957">
    <property type="component" value="Unassembled WGS sequence"/>
</dbReference>
<proteinExistence type="predicted"/>
<gene>
    <name evidence="4" type="ORF">GCM10009547_08930</name>
</gene>
<evidence type="ECO:0000313" key="5">
    <source>
        <dbReference type="Proteomes" id="UP001500957"/>
    </source>
</evidence>
<evidence type="ECO:0000256" key="2">
    <source>
        <dbReference type="SAM" id="MobiDB-lite"/>
    </source>
</evidence>
<evidence type="ECO:0000259" key="3">
    <source>
        <dbReference type="Pfam" id="PF03061"/>
    </source>
</evidence>
<dbReference type="EMBL" id="BAAAHE010000007">
    <property type="protein sequence ID" value="GAA0609092.1"/>
    <property type="molecule type" value="Genomic_DNA"/>
</dbReference>
<evidence type="ECO:0000313" key="4">
    <source>
        <dbReference type="EMBL" id="GAA0609092.1"/>
    </source>
</evidence>
<dbReference type="CDD" id="cd03443">
    <property type="entry name" value="PaaI_thioesterase"/>
    <property type="match status" value="1"/>
</dbReference>
<comment type="caution">
    <text evidence="4">The sequence shown here is derived from an EMBL/GenBank/DDBJ whole genome shotgun (WGS) entry which is preliminary data.</text>
</comment>
<dbReference type="RefSeq" id="WP_344602036.1">
    <property type="nucleotide sequence ID" value="NZ_BAAAHE010000007.1"/>
</dbReference>
<dbReference type="InterPro" id="IPR006683">
    <property type="entry name" value="Thioestr_dom"/>
</dbReference>
<accession>A0ABN1GD84</accession>
<sequence>MSNQTLEPLEPELEHLHNRPGPQAPSAEWAEWANGTPQLRGLGIECTAAADGTAEFTVSSVPYVPNPNGSVNGGMLSAIADQVMGVLTAMACPPGYLAATASLHIQFHRPAHAPLDVRGALLPGGSRVKFVEVVIRDRTGEHCATAQGTMIVGGAARPESGESR</sequence>
<dbReference type="NCBIfam" id="TIGR00369">
    <property type="entry name" value="unchar_dom_1"/>
    <property type="match status" value="1"/>
</dbReference>
<dbReference type="Pfam" id="PF03061">
    <property type="entry name" value="4HBT"/>
    <property type="match status" value="1"/>
</dbReference>
<dbReference type="InterPro" id="IPR029069">
    <property type="entry name" value="HotDog_dom_sf"/>
</dbReference>
<feature type="domain" description="Thioesterase" evidence="3">
    <location>
        <begin position="68"/>
        <end position="143"/>
    </location>
</feature>
<protein>
    <recommendedName>
        <fullName evidence="3">Thioesterase domain-containing protein</fullName>
    </recommendedName>
</protein>
<dbReference type="InterPro" id="IPR003736">
    <property type="entry name" value="PAAI_dom"/>
</dbReference>
<name>A0ABN1GD84_9ACTN</name>
<organism evidence="4 5">
    <name type="scientific">Sporichthya brevicatena</name>
    <dbReference type="NCBI Taxonomy" id="171442"/>
    <lineage>
        <taxon>Bacteria</taxon>
        <taxon>Bacillati</taxon>
        <taxon>Actinomycetota</taxon>
        <taxon>Actinomycetes</taxon>
        <taxon>Sporichthyales</taxon>
        <taxon>Sporichthyaceae</taxon>
        <taxon>Sporichthya</taxon>
    </lineage>
</organism>
<keyword evidence="5" id="KW-1185">Reference proteome</keyword>
<feature type="region of interest" description="Disordered" evidence="2">
    <location>
        <begin position="1"/>
        <end position="26"/>
    </location>
</feature>
<keyword evidence="1" id="KW-0378">Hydrolase</keyword>
<dbReference type="SUPFAM" id="SSF54637">
    <property type="entry name" value="Thioesterase/thiol ester dehydrase-isomerase"/>
    <property type="match status" value="1"/>
</dbReference>
<reference evidence="4 5" key="1">
    <citation type="journal article" date="2019" name="Int. J. Syst. Evol. Microbiol.">
        <title>The Global Catalogue of Microorganisms (GCM) 10K type strain sequencing project: providing services to taxonomists for standard genome sequencing and annotation.</title>
        <authorList>
            <consortium name="The Broad Institute Genomics Platform"/>
            <consortium name="The Broad Institute Genome Sequencing Center for Infectious Disease"/>
            <person name="Wu L."/>
            <person name="Ma J."/>
        </authorList>
    </citation>
    <scope>NUCLEOTIDE SEQUENCE [LARGE SCALE GENOMIC DNA]</scope>
    <source>
        <strain evidence="4 5">JCM 10671</strain>
    </source>
</reference>